<dbReference type="GO" id="GO:0008270">
    <property type="term" value="F:zinc ion binding"/>
    <property type="evidence" value="ECO:0007669"/>
    <property type="project" value="UniProtKB-KW"/>
</dbReference>
<feature type="domain" description="B box-type" evidence="3">
    <location>
        <begin position="65"/>
        <end position="104"/>
    </location>
</feature>
<dbReference type="GO" id="GO:0061630">
    <property type="term" value="F:ubiquitin protein ligase activity"/>
    <property type="evidence" value="ECO:0007669"/>
    <property type="project" value="TreeGrafter"/>
</dbReference>
<accession>A0A8B8CNQ5</accession>
<dbReference type="GO" id="GO:0005654">
    <property type="term" value="C:nucleoplasm"/>
    <property type="evidence" value="ECO:0007669"/>
    <property type="project" value="TreeGrafter"/>
</dbReference>
<dbReference type="InterPro" id="IPR011042">
    <property type="entry name" value="6-blade_b-propeller_TolB-like"/>
</dbReference>
<gene>
    <name evidence="5" type="primary">LOC111120395</name>
</gene>
<evidence type="ECO:0000256" key="2">
    <source>
        <dbReference type="SAM" id="Coils"/>
    </source>
</evidence>
<dbReference type="Gene3D" id="2.120.10.30">
    <property type="entry name" value="TolB, C-terminal domain"/>
    <property type="match status" value="1"/>
</dbReference>
<protein>
    <submittedName>
        <fullName evidence="5">Uncharacterized protein LOC111120395</fullName>
    </submittedName>
</protein>
<reference evidence="5" key="1">
    <citation type="submission" date="2025-08" db="UniProtKB">
        <authorList>
            <consortium name="RefSeq"/>
        </authorList>
    </citation>
    <scope>IDENTIFICATION</scope>
    <source>
        <tissue evidence="5">Whole sample</tissue>
    </source>
</reference>
<dbReference type="GeneID" id="111120395"/>
<proteinExistence type="predicted"/>
<dbReference type="InterPro" id="IPR000315">
    <property type="entry name" value="Znf_B-box"/>
</dbReference>
<dbReference type="PROSITE" id="PS50119">
    <property type="entry name" value="ZF_BBOX"/>
    <property type="match status" value="2"/>
</dbReference>
<keyword evidence="1" id="KW-0479">Metal-binding</keyword>
<dbReference type="SUPFAM" id="SSF63829">
    <property type="entry name" value="Calcium-dependent phosphotriesterase"/>
    <property type="match status" value="1"/>
</dbReference>
<keyword evidence="4" id="KW-1185">Reference proteome</keyword>
<dbReference type="AlphaFoldDB" id="A0A8B8CNQ5"/>
<evidence type="ECO:0000313" key="5">
    <source>
        <dbReference type="RefSeq" id="XP_022316819.1"/>
    </source>
</evidence>
<dbReference type="SUPFAM" id="SSF57845">
    <property type="entry name" value="B-box zinc-binding domain"/>
    <property type="match status" value="1"/>
</dbReference>
<dbReference type="SMART" id="SM00336">
    <property type="entry name" value="BBOX"/>
    <property type="match status" value="2"/>
</dbReference>
<dbReference type="Gene3D" id="3.30.160.60">
    <property type="entry name" value="Classic Zinc Finger"/>
    <property type="match status" value="1"/>
</dbReference>
<sequence length="547" mass="63039">MDENKVGLHYTECDKCRQNVKYFCVPCDLNLCQGCKEEHLRDGTSRSHDVRMYRERYATLFPERCDRHTKKKYIYTKYCRECLVSLCDKCARGHSHRGHEQGDITEAYHRQREKYRKWYQKIQMELLPQCTDKKDHVQKKLERERDLYEDMLNRLNTQAVKVKRLIDEKVAEITTTCTNHWKSQIGTLRTTKGELSSKITHMKNIIENFEDSANHPAKFLMFVKDNPMNELQYPEVCDPPLPSFVEGELDRNMIEKLLGRVETNDLKAFITYSARTEKKTLNVPELTSIRHISCLATNRVWISDNTRLICINLENMEKLHKVSVPKDSYGCHTVNDKDELFFIDIDQQIVKLSNNLQECHPVLKVTKPWEPISVHISTMTNTLLIGMIIPLTKARVVRQSGSGQEEGDLEDVSDAHELYEAPAYITENKNGDVIVSDYKKKAVIAVSSSGRHRFSYRGPPLGHFEELWPRGVCIDNQANILVSNFNSRSGAELHVLDKDGHVLKMVVLDVNLKKLFGMGSDLVKKTFMVGSSSDNTLYASQMSDILA</sequence>
<dbReference type="CDD" id="cd19756">
    <property type="entry name" value="Bbox2"/>
    <property type="match status" value="1"/>
</dbReference>
<dbReference type="RefSeq" id="XP_022316819.1">
    <property type="nucleotide sequence ID" value="XM_022461111.1"/>
</dbReference>
<dbReference type="CDD" id="cd19757">
    <property type="entry name" value="Bbox1"/>
    <property type="match status" value="1"/>
</dbReference>
<dbReference type="OrthoDB" id="6118267at2759"/>
<feature type="domain" description="B box-type" evidence="3">
    <location>
        <begin position="13"/>
        <end position="53"/>
    </location>
</feature>
<organism evidence="4 5">
    <name type="scientific">Crassostrea virginica</name>
    <name type="common">Eastern oyster</name>
    <dbReference type="NCBI Taxonomy" id="6565"/>
    <lineage>
        <taxon>Eukaryota</taxon>
        <taxon>Metazoa</taxon>
        <taxon>Spiralia</taxon>
        <taxon>Lophotrochozoa</taxon>
        <taxon>Mollusca</taxon>
        <taxon>Bivalvia</taxon>
        <taxon>Autobranchia</taxon>
        <taxon>Pteriomorphia</taxon>
        <taxon>Ostreida</taxon>
        <taxon>Ostreoidea</taxon>
        <taxon>Ostreidae</taxon>
        <taxon>Crassostrea</taxon>
    </lineage>
</organism>
<name>A0A8B8CNQ5_CRAVI</name>
<keyword evidence="1" id="KW-0863">Zinc-finger</keyword>
<evidence type="ECO:0000256" key="1">
    <source>
        <dbReference type="PROSITE-ProRule" id="PRU00024"/>
    </source>
</evidence>
<dbReference type="Proteomes" id="UP000694844">
    <property type="component" value="Chromosome 2"/>
</dbReference>
<feature type="coiled-coil region" evidence="2">
    <location>
        <begin position="134"/>
        <end position="172"/>
    </location>
</feature>
<dbReference type="InterPro" id="IPR047153">
    <property type="entry name" value="TRIM45/56/19-like"/>
</dbReference>
<dbReference type="PANTHER" id="PTHR25462">
    <property type="entry name" value="BONUS, ISOFORM C-RELATED"/>
    <property type="match status" value="1"/>
</dbReference>
<keyword evidence="2" id="KW-0175">Coiled coil</keyword>
<evidence type="ECO:0000259" key="3">
    <source>
        <dbReference type="PROSITE" id="PS50119"/>
    </source>
</evidence>
<dbReference type="PANTHER" id="PTHR25462:SF305">
    <property type="entry name" value="RING-TYPE DOMAIN-CONTAINING PROTEIN"/>
    <property type="match status" value="1"/>
</dbReference>
<keyword evidence="1" id="KW-0862">Zinc</keyword>
<dbReference type="KEGG" id="cvn:111120395"/>
<evidence type="ECO:0000313" key="4">
    <source>
        <dbReference type="Proteomes" id="UP000694844"/>
    </source>
</evidence>